<feature type="domain" description="Paraneoplastic antigen Ma-like C-terminal" evidence="1">
    <location>
        <begin position="104"/>
        <end position="224"/>
    </location>
</feature>
<organism evidence="2 3">
    <name type="scientific">Dreissena polymorpha</name>
    <name type="common">Zebra mussel</name>
    <name type="synonym">Mytilus polymorpha</name>
    <dbReference type="NCBI Taxonomy" id="45954"/>
    <lineage>
        <taxon>Eukaryota</taxon>
        <taxon>Metazoa</taxon>
        <taxon>Spiralia</taxon>
        <taxon>Lophotrochozoa</taxon>
        <taxon>Mollusca</taxon>
        <taxon>Bivalvia</taxon>
        <taxon>Autobranchia</taxon>
        <taxon>Heteroconchia</taxon>
        <taxon>Euheterodonta</taxon>
        <taxon>Imparidentia</taxon>
        <taxon>Neoheterodontei</taxon>
        <taxon>Myida</taxon>
        <taxon>Dreissenoidea</taxon>
        <taxon>Dreissenidae</taxon>
        <taxon>Dreissena</taxon>
    </lineage>
</organism>
<evidence type="ECO:0000313" key="2">
    <source>
        <dbReference type="EMBL" id="KAH3813570.1"/>
    </source>
</evidence>
<proteinExistence type="predicted"/>
<accession>A0A9D4GEM8</accession>
<name>A0A9D4GEM8_DREPO</name>
<dbReference type="PANTHER" id="PTHR45823:SF1">
    <property type="entry name" value="T-SNARE COILED-COIL HOMOLOGY DOMAIN-CONTAINING PROTEIN"/>
    <property type="match status" value="1"/>
</dbReference>
<evidence type="ECO:0000259" key="1">
    <source>
        <dbReference type="Pfam" id="PF14893"/>
    </source>
</evidence>
<reference evidence="2" key="1">
    <citation type="journal article" date="2019" name="bioRxiv">
        <title>The Genome of the Zebra Mussel, Dreissena polymorpha: A Resource for Invasive Species Research.</title>
        <authorList>
            <person name="McCartney M.A."/>
            <person name="Auch B."/>
            <person name="Kono T."/>
            <person name="Mallez S."/>
            <person name="Zhang Y."/>
            <person name="Obille A."/>
            <person name="Becker A."/>
            <person name="Abrahante J.E."/>
            <person name="Garbe J."/>
            <person name="Badalamenti J.P."/>
            <person name="Herman A."/>
            <person name="Mangelson H."/>
            <person name="Liachko I."/>
            <person name="Sullivan S."/>
            <person name="Sone E.D."/>
            <person name="Koren S."/>
            <person name="Silverstein K.A.T."/>
            <person name="Beckman K.B."/>
            <person name="Gohl D.M."/>
        </authorList>
    </citation>
    <scope>NUCLEOTIDE SEQUENCE</scope>
    <source>
        <strain evidence="2">Duluth1</strain>
        <tissue evidence="2">Whole animal</tissue>
    </source>
</reference>
<protein>
    <recommendedName>
        <fullName evidence="1">Paraneoplastic antigen Ma-like C-terminal domain-containing protein</fullName>
    </recommendedName>
</protein>
<dbReference type="InterPro" id="IPR048270">
    <property type="entry name" value="PNMA_C"/>
</dbReference>
<comment type="caution">
    <text evidence="2">The sequence shown here is derived from an EMBL/GenBank/DDBJ whole genome shotgun (WGS) entry which is preliminary data.</text>
</comment>
<dbReference type="EMBL" id="JAIWYP010000006">
    <property type="protein sequence ID" value="KAH3813570.1"/>
    <property type="molecule type" value="Genomic_DNA"/>
</dbReference>
<reference evidence="2" key="2">
    <citation type="submission" date="2020-11" db="EMBL/GenBank/DDBJ databases">
        <authorList>
            <person name="McCartney M.A."/>
            <person name="Auch B."/>
            <person name="Kono T."/>
            <person name="Mallez S."/>
            <person name="Becker A."/>
            <person name="Gohl D.M."/>
            <person name="Silverstein K.A.T."/>
            <person name="Koren S."/>
            <person name="Bechman K.B."/>
            <person name="Herman A."/>
            <person name="Abrahante J.E."/>
            <person name="Garbe J."/>
        </authorList>
    </citation>
    <scope>NUCLEOTIDE SEQUENCE</scope>
    <source>
        <strain evidence="2">Duluth1</strain>
        <tissue evidence="2">Whole animal</tissue>
    </source>
</reference>
<dbReference type="Pfam" id="PF14893">
    <property type="entry name" value="PNMA"/>
    <property type="match status" value="1"/>
</dbReference>
<dbReference type="PANTHER" id="PTHR45823">
    <property type="entry name" value="T-SNARE COILED-COIL HOMOLOGY DOMAIN-CONTAINING PROTEIN"/>
    <property type="match status" value="1"/>
</dbReference>
<dbReference type="AlphaFoldDB" id="A0A9D4GEM8"/>
<gene>
    <name evidence="2" type="ORF">DPMN_142031</name>
</gene>
<sequence>MSNGNTTYWMKDAVINMVSMQNQMSNALQNVATLLANLCDKNNKQVQISPQEQEANNNHFRYDRGKGEQICDFGYQHPRENRTYDRQTSSVNPHKCSSSMTFPSFTGKDEWKVWINRFEIIAERLHWNEEEKLDNLLPKLQGSAGEFVFTQLHHEVLTNYRELVSEINSRFRVIETQRTFAVKFSKRDQKVGETAKEYAAELKRLYDKAHTRRDYRTRQEDFVRTFLDGLRDEEVRSEIEFIKEPEDIDEAVYHVVNYIQTRHRHQFHDDRKRKFMRRTGSSGAENEIDYEVFETDNKHTSQHAYRVPNKGQRKQLKSENKENCNTKNDISGVTTNGKKQMCCNKCLTN</sequence>
<evidence type="ECO:0000313" key="3">
    <source>
        <dbReference type="Proteomes" id="UP000828390"/>
    </source>
</evidence>
<dbReference type="Proteomes" id="UP000828390">
    <property type="component" value="Unassembled WGS sequence"/>
</dbReference>
<keyword evidence="3" id="KW-1185">Reference proteome</keyword>